<dbReference type="eggNOG" id="COG1525">
    <property type="taxonomic scope" value="Bacteria"/>
</dbReference>
<evidence type="ECO:0008006" key="4">
    <source>
        <dbReference type="Google" id="ProtNLM"/>
    </source>
</evidence>
<evidence type="ECO:0000313" key="3">
    <source>
        <dbReference type="Proteomes" id="UP000051931"/>
    </source>
</evidence>
<proteinExistence type="predicted"/>
<dbReference type="Gene3D" id="3.40.10.10">
    <property type="entry name" value="DNA Methylphosphotriester Repair Domain"/>
    <property type="match status" value="1"/>
</dbReference>
<evidence type="ECO:0000313" key="2">
    <source>
        <dbReference type="EMBL" id="KRL63696.1"/>
    </source>
</evidence>
<dbReference type="AlphaFoldDB" id="A0A0R1S3Q9"/>
<reference evidence="2 3" key="1">
    <citation type="journal article" date="2015" name="Genome Announc.">
        <title>Expanding the biotechnology potential of lactobacilli through comparative genomics of 213 strains and associated genera.</title>
        <authorList>
            <person name="Sun Z."/>
            <person name="Harris H.M."/>
            <person name="McCann A."/>
            <person name="Guo C."/>
            <person name="Argimon S."/>
            <person name="Zhang W."/>
            <person name="Yang X."/>
            <person name="Jeffery I.B."/>
            <person name="Cooney J.C."/>
            <person name="Kagawa T.F."/>
            <person name="Liu W."/>
            <person name="Song Y."/>
            <person name="Salvetti E."/>
            <person name="Wrobel A."/>
            <person name="Rasinkangas P."/>
            <person name="Parkhill J."/>
            <person name="Rea M.C."/>
            <person name="O'Sullivan O."/>
            <person name="Ritari J."/>
            <person name="Douillard F.P."/>
            <person name="Paul Ross R."/>
            <person name="Yang R."/>
            <person name="Briner A.E."/>
            <person name="Felis G.E."/>
            <person name="de Vos W.M."/>
            <person name="Barrangou R."/>
            <person name="Klaenhammer T.R."/>
            <person name="Caufield P.W."/>
            <person name="Cui Y."/>
            <person name="Zhang H."/>
            <person name="O'Toole P.W."/>
        </authorList>
    </citation>
    <scope>NUCLEOTIDE SEQUENCE [LARGE SCALE GENOMIC DNA]</scope>
    <source>
        <strain evidence="2 3">DSM 15354</strain>
    </source>
</reference>
<dbReference type="STRING" id="1122152.GCA_000425905_00371"/>
<feature type="region of interest" description="Disordered" evidence="1">
    <location>
        <begin position="51"/>
        <end position="131"/>
    </location>
</feature>
<dbReference type="SUPFAM" id="SSF57884">
    <property type="entry name" value="Ada DNA repair protein, N-terminal domain (N-Ada 10)"/>
    <property type="match status" value="1"/>
</dbReference>
<dbReference type="PATRIC" id="fig|1122152.4.peg.614"/>
<feature type="compositionally biased region" description="Polar residues" evidence="1">
    <location>
        <begin position="108"/>
        <end position="129"/>
    </location>
</feature>
<gene>
    <name evidence="2" type="ORF">FC23_GL000605</name>
</gene>
<evidence type="ECO:0000256" key="1">
    <source>
        <dbReference type="SAM" id="MobiDB-lite"/>
    </source>
</evidence>
<dbReference type="Proteomes" id="UP000051931">
    <property type="component" value="Unassembled WGS sequence"/>
</dbReference>
<keyword evidence="3" id="KW-1185">Reference proteome</keyword>
<feature type="compositionally biased region" description="Basic and acidic residues" evidence="1">
    <location>
        <begin position="51"/>
        <end position="63"/>
    </location>
</feature>
<sequence>MTSHPITTSKTIYRVKYAKVKNLKSKREENLKLKTQKQALTKTLAELDEKVDQAEVDHAKAEQTQEPNAATDSEKSSTSKQSSNSNSQVYIPATSQTESNHNRRQRKQQSQTNNSGAGSSYGDMNTASTGRIVGNSRSKIYHVPGQAGYRMNSANAVYFNTEQEAINQGYRKAKR</sequence>
<feature type="compositionally biased region" description="Low complexity" evidence="1">
    <location>
        <begin position="78"/>
        <end position="88"/>
    </location>
</feature>
<protein>
    <recommendedName>
        <fullName evidence="4">DNA-entry nuclease</fullName>
    </recommendedName>
</protein>
<dbReference type="InterPro" id="IPR035451">
    <property type="entry name" value="Ada-like_dom_sf"/>
</dbReference>
<comment type="caution">
    <text evidence="2">The sequence shown here is derived from an EMBL/GenBank/DDBJ whole genome shotgun (WGS) entry which is preliminary data.</text>
</comment>
<accession>A0A0R1S3Q9</accession>
<dbReference type="EMBL" id="AZFB01000002">
    <property type="protein sequence ID" value="KRL63696.1"/>
    <property type="molecule type" value="Genomic_DNA"/>
</dbReference>
<name>A0A0R1S3Q9_9LACO</name>
<organism evidence="2 3">
    <name type="scientific">Lactobacillus psittaci DSM 15354</name>
    <dbReference type="NCBI Taxonomy" id="1122152"/>
    <lineage>
        <taxon>Bacteria</taxon>
        <taxon>Bacillati</taxon>
        <taxon>Bacillota</taxon>
        <taxon>Bacilli</taxon>
        <taxon>Lactobacillales</taxon>
        <taxon>Lactobacillaceae</taxon>
        <taxon>Lactobacillus</taxon>
    </lineage>
</organism>